<evidence type="ECO:0000313" key="3">
    <source>
        <dbReference type="EMBL" id="KAG7457263.1"/>
    </source>
</evidence>
<reference evidence="3 4" key="1">
    <citation type="journal article" date="2021" name="Sci. Rep.">
        <title>Chromosome anchoring in Senegalese sole (Solea senegalensis) reveals sex-associated markers and genome rearrangements in flatfish.</title>
        <authorList>
            <person name="Guerrero-Cozar I."/>
            <person name="Gomez-Garrido J."/>
            <person name="Berbel C."/>
            <person name="Martinez-Blanch J.F."/>
            <person name="Alioto T."/>
            <person name="Claros M.G."/>
            <person name="Gagnaire P.A."/>
            <person name="Manchado M."/>
        </authorList>
    </citation>
    <scope>NUCLEOTIDE SEQUENCE [LARGE SCALE GENOMIC DNA]</scope>
    <source>
        <strain evidence="3">Sse05_10M</strain>
    </source>
</reference>
<feature type="compositionally biased region" description="Pro residues" evidence="1">
    <location>
        <begin position="255"/>
        <end position="270"/>
    </location>
</feature>
<dbReference type="AlphaFoldDB" id="A0AAV6PFF8"/>
<dbReference type="EMBL" id="JAGKHQ010001385">
    <property type="protein sequence ID" value="KAG7457263.1"/>
    <property type="molecule type" value="Genomic_DNA"/>
</dbReference>
<accession>A0AAV6PFF8</accession>
<feature type="compositionally biased region" description="Low complexity" evidence="1">
    <location>
        <begin position="417"/>
        <end position="434"/>
    </location>
</feature>
<evidence type="ECO:0000256" key="1">
    <source>
        <dbReference type="SAM" id="MobiDB-lite"/>
    </source>
</evidence>
<keyword evidence="4" id="KW-1185">Reference proteome</keyword>
<feature type="compositionally biased region" description="Pro residues" evidence="1">
    <location>
        <begin position="291"/>
        <end position="319"/>
    </location>
</feature>
<proteinExistence type="predicted"/>
<evidence type="ECO:0000256" key="2">
    <source>
        <dbReference type="SAM" id="SignalP"/>
    </source>
</evidence>
<evidence type="ECO:0000313" key="4">
    <source>
        <dbReference type="Proteomes" id="UP000693946"/>
    </source>
</evidence>
<protein>
    <submittedName>
        <fullName evidence="3">Uncharacterized protein</fullName>
    </submittedName>
</protein>
<feature type="signal peptide" evidence="2">
    <location>
        <begin position="1"/>
        <end position="17"/>
    </location>
</feature>
<sequence length="450" mass="48322">MMWTVVILLAAALHVESYGMHGQERLFHGRQLKIYLNKNCDKLEFIPADDPYNSILYWDRLMGRARKGRVSGTGSDRRWFIDKVTYEDQGTYVQRDFWNKEVSTIKVAVTTRLNFEKCVAGESLYIPLEGLDLADAELIFTGQSANVTLVHDGAPVGQNLPDYWNRVETHSLRLEIKSVNTTDEGRYLLKDRKGREVSITKMDLTDHHETTDGNPLMALLLLLGIPAGICCCCRKKIFKKKATTAATLQTTPDAVHPPPSGPVGPSPPYSAPGQPGTVYYHGPSPGMGPAGHPPPAGPGQWNGPPPSPGYNPGYPPTNPGYPSTNPGYPSTNPGYPPTNPGYPTAGPGMGVPAQPPHWNAPPGQYPPGPGAPMGYAPVMYSAPPPAASEPVKEELKLDNSASSPADPLLTVTSQGDAVSSPVPAVPPTTTTLSSDGAYKFDVGDNSSNFL</sequence>
<dbReference type="Proteomes" id="UP000693946">
    <property type="component" value="Unassembled WGS sequence"/>
</dbReference>
<feature type="compositionally biased region" description="Low complexity" evidence="1">
    <location>
        <begin position="320"/>
        <end position="333"/>
    </location>
</feature>
<feature type="chain" id="PRO_5043417262" evidence="2">
    <location>
        <begin position="18"/>
        <end position="450"/>
    </location>
</feature>
<feature type="region of interest" description="Disordered" evidence="1">
    <location>
        <begin position="383"/>
        <end position="450"/>
    </location>
</feature>
<name>A0AAV6PFF8_SOLSE</name>
<feature type="region of interest" description="Disordered" evidence="1">
    <location>
        <begin position="249"/>
        <end position="349"/>
    </location>
</feature>
<keyword evidence="2" id="KW-0732">Signal</keyword>
<comment type="caution">
    <text evidence="3">The sequence shown here is derived from an EMBL/GenBank/DDBJ whole genome shotgun (WGS) entry which is preliminary data.</text>
</comment>
<organism evidence="3 4">
    <name type="scientific">Solea senegalensis</name>
    <name type="common">Senegalese sole</name>
    <dbReference type="NCBI Taxonomy" id="28829"/>
    <lineage>
        <taxon>Eukaryota</taxon>
        <taxon>Metazoa</taxon>
        <taxon>Chordata</taxon>
        <taxon>Craniata</taxon>
        <taxon>Vertebrata</taxon>
        <taxon>Euteleostomi</taxon>
        <taxon>Actinopterygii</taxon>
        <taxon>Neopterygii</taxon>
        <taxon>Teleostei</taxon>
        <taxon>Neoteleostei</taxon>
        <taxon>Acanthomorphata</taxon>
        <taxon>Carangaria</taxon>
        <taxon>Pleuronectiformes</taxon>
        <taxon>Pleuronectoidei</taxon>
        <taxon>Soleidae</taxon>
        <taxon>Solea</taxon>
    </lineage>
</organism>
<gene>
    <name evidence="3" type="ORF">JOB18_013146</name>
</gene>